<evidence type="ECO:0000313" key="3">
    <source>
        <dbReference type="Proteomes" id="UP000321501"/>
    </source>
</evidence>
<evidence type="ECO:0000313" key="2">
    <source>
        <dbReference type="EMBL" id="BBM49589.1"/>
    </source>
</evidence>
<dbReference type="AlphaFoldDB" id="A0A510KD35"/>
<accession>A0A510KD35</accession>
<feature type="transmembrane region" description="Helical" evidence="1">
    <location>
        <begin position="6"/>
        <end position="39"/>
    </location>
</feature>
<keyword evidence="1" id="KW-0472">Membrane</keyword>
<organism evidence="2 3">
    <name type="scientific">Leptotrichia wadei</name>
    <dbReference type="NCBI Taxonomy" id="157687"/>
    <lineage>
        <taxon>Bacteria</taxon>
        <taxon>Fusobacteriati</taxon>
        <taxon>Fusobacteriota</taxon>
        <taxon>Fusobacteriia</taxon>
        <taxon>Fusobacteriales</taxon>
        <taxon>Leptotrichiaceae</taxon>
        <taxon>Leptotrichia</taxon>
    </lineage>
</organism>
<sequence>MIVNLLYYLIFTGICLIIPGIGWLFWLGCTLLIIAYNFLITGNKSKKDKEEIEHYKKELEKKQKNKDFWS</sequence>
<dbReference type="Proteomes" id="UP000321501">
    <property type="component" value="Chromosome"/>
</dbReference>
<reference evidence="2 3" key="1">
    <citation type="submission" date="2019-07" db="EMBL/GenBank/DDBJ databases">
        <title>Complete Genome Sequence of Leptotrichia wadei Strain JMUB3934.</title>
        <authorList>
            <person name="Watanabe S."/>
            <person name="Cui L."/>
        </authorList>
    </citation>
    <scope>NUCLEOTIDE SEQUENCE [LARGE SCALE GENOMIC DNA]</scope>
    <source>
        <strain evidence="2 3">JMUB3934</strain>
    </source>
</reference>
<gene>
    <name evidence="2" type="ORF">JMUB3934_0884</name>
</gene>
<protein>
    <submittedName>
        <fullName evidence="2">Uncharacterized protein</fullName>
    </submittedName>
</protein>
<keyword evidence="1" id="KW-1133">Transmembrane helix</keyword>
<proteinExistence type="predicted"/>
<evidence type="ECO:0000256" key="1">
    <source>
        <dbReference type="SAM" id="Phobius"/>
    </source>
</evidence>
<keyword evidence="1" id="KW-0812">Transmembrane</keyword>
<name>A0A510KD35_9FUSO</name>
<dbReference type="EMBL" id="AP019835">
    <property type="protein sequence ID" value="BBM49589.1"/>
    <property type="molecule type" value="Genomic_DNA"/>
</dbReference>
<dbReference type="RefSeq" id="WP_146964142.1">
    <property type="nucleotide sequence ID" value="NZ_AP019835.1"/>
</dbReference>